<dbReference type="OrthoDB" id="2373987at2759"/>
<dbReference type="AlphaFoldDB" id="A0A1D2MU24"/>
<keyword evidence="1" id="KW-0675">Receptor</keyword>
<accession>A0A1D2MU24</accession>
<comment type="caution">
    <text evidence="1">The sequence shown here is derived from an EMBL/GenBank/DDBJ whole genome shotgun (WGS) entry which is preliminary data.</text>
</comment>
<dbReference type="EMBL" id="LJIJ01000540">
    <property type="protein sequence ID" value="ODM96432.1"/>
    <property type="molecule type" value="Genomic_DNA"/>
</dbReference>
<keyword evidence="2" id="KW-1185">Reference proteome</keyword>
<name>A0A1D2MU24_ORCCI</name>
<reference evidence="1 2" key="1">
    <citation type="journal article" date="2016" name="Genome Biol. Evol.">
        <title>Gene Family Evolution Reflects Adaptation to Soil Environmental Stressors in the Genome of the Collembolan Orchesella cincta.</title>
        <authorList>
            <person name="Faddeeva-Vakhrusheva A."/>
            <person name="Derks M.F."/>
            <person name="Anvar S.Y."/>
            <person name="Agamennone V."/>
            <person name="Suring W."/>
            <person name="Smit S."/>
            <person name="van Straalen N.M."/>
            <person name="Roelofs D."/>
        </authorList>
    </citation>
    <scope>NUCLEOTIDE SEQUENCE [LARGE SCALE GENOMIC DNA]</scope>
    <source>
        <tissue evidence="1">Mixed pool</tissue>
    </source>
</reference>
<gene>
    <name evidence="1" type="ORF">Ocin01_10249</name>
</gene>
<dbReference type="STRING" id="48709.A0A1D2MU24"/>
<sequence>MWKKQDLDLLTPNWQMSYGRNDDEARGRVKSHSITGMMNEDFNRPHQQITQLTLDEKKFLLAVERGDVATTRR</sequence>
<dbReference type="Proteomes" id="UP000094527">
    <property type="component" value="Unassembled WGS sequence"/>
</dbReference>
<proteinExistence type="predicted"/>
<organism evidence="1 2">
    <name type="scientific">Orchesella cincta</name>
    <name type="common">Springtail</name>
    <name type="synonym">Podura cincta</name>
    <dbReference type="NCBI Taxonomy" id="48709"/>
    <lineage>
        <taxon>Eukaryota</taxon>
        <taxon>Metazoa</taxon>
        <taxon>Ecdysozoa</taxon>
        <taxon>Arthropoda</taxon>
        <taxon>Hexapoda</taxon>
        <taxon>Collembola</taxon>
        <taxon>Entomobryomorpha</taxon>
        <taxon>Entomobryoidea</taxon>
        <taxon>Orchesellidae</taxon>
        <taxon>Orchesellinae</taxon>
        <taxon>Orchesella</taxon>
    </lineage>
</organism>
<protein>
    <submittedName>
        <fullName evidence="1">Transient receptor potential-gamma protein</fullName>
    </submittedName>
</protein>
<evidence type="ECO:0000313" key="1">
    <source>
        <dbReference type="EMBL" id="ODM96432.1"/>
    </source>
</evidence>
<evidence type="ECO:0000313" key="2">
    <source>
        <dbReference type="Proteomes" id="UP000094527"/>
    </source>
</evidence>